<evidence type="ECO:0008006" key="6">
    <source>
        <dbReference type="Google" id="ProtNLM"/>
    </source>
</evidence>
<feature type="chain" id="PRO_5047121604" description="Altered inheritance of mitochondria protein 24, mitochondrial" evidence="3">
    <location>
        <begin position="37"/>
        <end position="299"/>
    </location>
</feature>
<name>A0ABP0Q108_9DINO</name>
<feature type="non-terminal residue" evidence="4">
    <location>
        <position position="1"/>
    </location>
</feature>
<comment type="caution">
    <text evidence="4">The sequence shown here is derived from an EMBL/GenBank/DDBJ whole genome shotgun (WGS) entry which is preliminary data.</text>
</comment>
<proteinExistence type="predicted"/>
<protein>
    <recommendedName>
        <fullName evidence="6">Altered inheritance of mitochondria protein 24, mitochondrial</fullName>
    </recommendedName>
</protein>
<feature type="region of interest" description="Disordered" evidence="1">
    <location>
        <begin position="271"/>
        <end position="299"/>
    </location>
</feature>
<gene>
    <name evidence="4" type="ORF">CCMP2556_LOCUS39582</name>
</gene>
<evidence type="ECO:0000256" key="1">
    <source>
        <dbReference type="SAM" id="MobiDB-lite"/>
    </source>
</evidence>
<evidence type="ECO:0000256" key="3">
    <source>
        <dbReference type="SAM" id="SignalP"/>
    </source>
</evidence>
<accession>A0ABP0Q108</accession>
<keyword evidence="3" id="KW-0732">Signal</keyword>
<organism evidence="4 5">
    <name type="scientific">Durusdinium trenchii</name>
    <dbReference type="NCBI Taxonomy" id="1381693"/>
    <lineage>
        <taxon>Eukaryota</taxon>
        <taxon>Sar</taxon>
        <taxon>Alveolata</taxon>
        <taxon>Dinophyceae</taxon>
        <taxon>Suessiales</taxon>
        <taxon>Symbiodiniaceae</taxon>
        <taxon>Durusdinium</taxon>
    </lineage>
</organism>
<keyword evidence="2" id="KW-0812">Transmembrane</keyword>
<keyword evidence="2" id="KW-0472">Membrane</keyword>
<evidence type="ECO:0000256" key="2">
    <source>
        <dbReference type="SAM" id="Phobius"/>
    </source>
</evidence>
<dbReference type="EMBL" id="CAXAMN010023763">
    <property type="protein sequence ID" value="CAK9080694.1"/>
    <property type="molecule type" value="Genomic_DNA"/>
</dbReference>
<keyword evidence="5" id="KW-1185">Reference proteome</keyword>
<evidence type="ECO:0000313" key="5">
    <source>
        <dbReference type="Proteomes" id="UP001642484"/>
    </source>
</evidence>
<sequence length="299" mass="33240">LYHALRSTFLPIIPMLKFSSGPLVLWVCVAIPLATCCPEPPCNGTVSQASMIEDNENDIQRSLMILATLASQDPALFGGNFLIAVFVFSLMVAGAMYASIMQRWEERSAKHHPASQIVMQGMDEMHFTPDLVVPDGCECILLVPSKPKRGMTFDVIDCAGAVVLRMEDMQHASSSPLPRRRLLTPNKVVLGQCTRTQQSFPSQTSTAITFEISNATHGVFAKLTYEPRQGRDDKVFLETKHEKLLFFGSIEHQTLNLTDFCGRLLATTEPVTQQAHHKQHIPEGKTNQSVQRSRHPNVI</sequence>
<feature type="transmembrane region" description="Helical" evidence="2">
    <location>
        <begin position="81"/>
        <end position="100"/>
    </location>
</feature>
<feature type="signal peptide" evidence="3">
    <location>
        <begin position="1"/>
        <end position="36"/>
    </location>
</feature>
<dbReference type="Proteomes" id="UP001642484">
    <property type="component" value="Unassembled WGS sequence"/>
</dbReference>
<keyword evidence="2" id="KW-1133">Transmembrane helix</keyword>
<reference evidence="4 5" key="1">
    <citation type="submission" date="2024-02" db="EMBL/GenBank/DDBJ databases">
        <authorList>
            <person name="Chen Y."/>
            <person name="Shah S."/>
            <person name="Dougan E. K."/>
            <person name="Thang M."/>
            <person name="Chan C."/>
        </authorList>
    </citation>
    <scope>NUCLEOTIDE SEQUENCE [LARGE SCALE GENOMIC DNA]</scope>
</reference>
<evidence type="ECO:0000313" key="4">
    <source>
        <dbReference type="EMBL" id="CAK9080694.1"/>
    </source>
</evidence>